<name>A0A2P6SID0_ROSCH</name>
<evidence type="ECO:0000313" key="12">
    <source>
        <dbReference type="Proteomes" id="UP000238479"/>
    </source>
</evidence>
<dbReference type="GO" id="GO:0012505">
    <property type="term" value="C:endomembrane system"/>
    <property type="evidence" value="ECO:0007669"/>
    <property type="project" value="TreeGrafter"/>
</dbReference>
<dbReference type="FunFam" id="3.20.20.80:FF:000028">
    <property type="entry name" value="Chitinase domain-containing protein 1"/>
    <property type="match status" value="1"/>
</dbReference>
<dbReference type="GO" id="GO:0005975">
    <property type="term" value="P:carbohydrate metabolic process"/>
    <property type="evidence" value="ECO:0007669"/>
    <property type="project" value="InterPro"/>
</dbReference>
<accession>A0A2P6SID0</accession>
<evidence type="ECO:0000256" key="2">
    <source>
        <dbReference type="ARBA" id="ARBA00004613"/>
    </source>
</evidence>
<keyword evidence="6" id="KW-0458">Lysosome</keyword>
<feature type="region of interest" description="Disordered" evidence="8">
    <location>
        <begin position="1"/>
        <end position="30"/>
    </location>
</feature>
<evidence type="ECO:0000256" key="1">
    <source>
        <dbReference type="ARBA" id="ARBA00004371"/>
    </source>
</evidence>
<dbReference type="OMA" id="YSINERI"/>
<dbReference type="InterPro" id="IPR001223">
    <property type="entry name" value="Glyco_hydro18_cat"/>
</dbReference>
<dbReference type="Proteomes" id="UP000238479">
    <property type="component" value="Chromosome 1"/>
</dbReference>
<dbReference type="GO" id="GO:0016787">
    <property type="term" value="F:hydrolase activity"/>
    <property type="evidence" value="ECO:0007669"/>
    <property type="project" value="UniProtKB-KW"/>
</dbReference>
<evidence type="ECO:0000313" key="11">
    <source>
        <dbReference type="EMBL" id="PRQ58427.1"/>
    </source>
</evidence>
<dbReference type="EMBL" id="PDCK01000039">
    <property type="protein sequence ID" value="PRQ58427.1"/>
    <property type="molecule type" value="Genomic_DNA"/>
</dbReference>
<keyword evidence="5" id="KW-0732">Signal</keyword>
<evidence type="ECO:0000256" key="3">
    <source>
        <dbReference type="ARBA" id="ARBA00009336"/>
    </source>
</evidence>
<keyword evidence="4" id="KW-0964">Secreted</keyword>
<dbReference type="GO" id="GO:0070492">
    <property type="term" value="F:oligosaccharide binding"/>
    <property type="evidence" value="ECO:0007669"/>
    <property type="project" value="TreeGrafter"/>
</dbReference>
<proteinExistence type="inferred from homology"/>
<evidence type="ECO:0000256" key="6">
    <source>
        <dbReference type="ARBA" id="ARBA00023228"/>
    </source>
</evidence>
<comment type="similarity">
    <text evidence="3">Belongs to the glycosyl hydrolase 18 family.</text>
</comment>
<dbReference type="GO" id="GO:0005764">
    <property type="term" value="C:lysosome"/>
    <property type="evidence" value="ECO:0007669"/>
    <property type="project" value="UniProtKB-SubCell"/>
</dbReference>
<dbReference type="STRING" id="74649.A0A2P6SID0"/>
<evidence type="ECO:0000256" key="4">
    <source>
        <dbReference type="ARBA" id="ARBA00022525"/>
    </source>
</evidence>
<dbReference type="SMART" id="SM00636">
    <property type="entry name" value="Glyco_18"/>
    <property type="match status" value="1"/>
</dbReference>
<dbReference type="PROSITE" id="PS51910">
    <property type="entry name" value="GH18_2"/>
    <property type="match status" value="1"/>
</dbReference>
<protein>
    <recommendedName>
        <fullName evidence="7">Chitinase domain-containing protein 1</fullName>
    </recommendedName>
</protein>
<dbReference type="GO" id="GO:0005576">
    <property type="term" value="C:extracellular region"/>
    <property type="evidence" value="ECO:0007669"/>
    <property type="project" value="UniProtKB-SubCell"/>
</dbReference>
<dbReference type="SUPFAM" id="SSF51445">
    <property type="entry name" value="(Trans)glycosidases"/>
    <property type="match status" value="1"/>
</dbReference>
<feature type="domain" description="GH18" evidence="10">
    <location>
        <begin position="106"/>
        <end position="432"/>
    </location>
</feature>
<keyword evidence="11" id="KW-0378">Hydrolase</keyword>
<dbReference type="OrthoDB" id="10254444at2759"/>
<evidence type="ECO:0000256" key="9">
    <source>
        <dbReference type="SAM" id="Phobius"/>
    </source>
</evidence>
<dbReference type="FunFam" id="3.10.50.10:FF:000002">
    <property type="entry name" value="Chitinase domain-containing protein 1"/>
    <property type="match status" value="1"/>
</dbReference>
<keyword evidence="9" id="KW-1133">Transmembrane helix</keyword>
<keyword evidence="12" id="KW-1185">Reference proteome</keyword>
<feature type="transmembrane region" description="Helical" evidence="9">
    <location>
        <begin position="39"/>
        <end position="60"/>
    </location>
</feature>
<dbReference type="Gene3D" id="3.10.50.10">
    <property type="match status" value="1"/>
</dbReference>
<dbReference type="CDD" id="cd02876">
    <property type="entry name" value="GH18_SI-CLP"/>
    <property type="match status" value="1"/>
</dbReference>
<organism evidence="11 12">
    <name type="scientific">Rosa chinensis</name>
    <name type="common">China rose</name>
    <dbReference type="NCBI Taxonomy" id="74649"/>
    <lineage>
        <taxon>Eukaryota</taxon>
        <taxon>Viridiplantae</taxon>
        <taxon>Streptophyta</taxon>
        <taxon>Embryophyta</taxon>
        <taxon>Tracheophyta</taxon>
        <taxon>Spermatophyta</taxon>
        <taxon>Magnoliopsida</taxon>
        <taxon>eudicotyledons</taxon>
        <taxon>Gunneridae</taxon>
        <taxon>Pentapetalae</taxon>
        <taxon>rosids</taxon>
        <taxon>fabids</taxon>
        <taxon>Rosales</taxon>
        <taxon>Rosaceae</taxon>
        <taxon>Rosoideae</taxon>
        <taxon>Rosoideae incertae sedis</taxon>
        <taxon>Rosa</taxon>
    </lineage>
</organism>
<sequence>MAKKKDRRVVAPSSERPKDRAEPSHQLAHSASSSSNRKLVITFVLFFVVSSAISVLVYRLNYAPITDRMESYVFRRGLVKPDVTYQEILTENAVVSENTTGRHYTYPVLAYITPWNSKGYDLAKRFNSKFTHISPVWYDLKSQGTSLILEGRHNADIGWISDLRIAGDAWVLPRIVLEAFPAELLTKKKQRNKAIDLIVSECKEMGYDGIVLESWSRWAAYRVLHDPKMRNLALKFIKDLGDALHAVTSERNNKHHLQLVYVIGPPHSEKLQVHDFGPKDLHSLSDAVDGFSLMTYDFSGPHNPGPNAPLKWIDSTLQLLLGTNKNSALASKILLGINFYGNDYILSGGSGGGAITGRDYISLLEKHKPAFRWEKNSAEHLFFYTDNDHNNHAVFYPSLLSISMRLEEARKWGCGISIWEIGQGLDYFYDLL</sequence>
<gene>
    <name evidence="11" type="ORF">RchiOBHm_Chr1g0359211</name>
</gene>
<dbReference type="Gramene" id="PRQ58427">
    <property type="protein sequence ID" value="PRQ58427"/>
    <property type="gene ID" value="RchiOBHm_Chr1g0359211"/>
</dbReference>
<evidence type="ECO:0000259" key="10">
    <source>
        <dbReference type="PROSITE" id="PS51910"/>
    </source>
</evidence>
<dbReference type="GO" id="GO:0008061">
    <property type="term" value="F:chitin binding"/>
    <property type="evidence" value="ECO:0007669"/>
    <property type="project" value="InterPro"/>
</dbReference>
<keyword evidence="9" id="KW-0472">Membrane</keyword>
<comment type="subcellular location">
    <subcellularLocation>
        <location evidence="1">Lysosome</location>
    </subcellularLocation>
    <subcellularLocation>
        <location evidence="2">Secreted</location>
    </subcellularLocation>
</comment>
<evidence type="ECO:0000256" key="5">
    <source>
        <dbReference type="ARBA" id="ARBA00022729"/>
    </source>
</evidence>
<dbReference type="AlphaFoldDB" id="A0A2P6SID0"/>
<reference evidence="11 12" key="1">
    <citation type="journal article" date="2018" name="Nat. Genet.">
        <title>The Rosa genome provides new insights in the design of modern roses.</title>
        <authorList>
            <person name="Bendahmane M."/>
        </authorList>
    </citation>
    <scope>NUCLEOTIDE SEQUENCE [LARGE SCALE GENOMIC DNA]</scope>
    <source>
        <strain evidence="12">cv. Old Blush</strain>
    </source>
</reference>
<dbReference type="Gene3D" id="3.20.20.80">
    <property type="entry name" value="Glycosidases"/>
    <property type="match status" value="1"/>
</dbReference>
<evidence type="ECO:0000256" key="7">
    <source>
        <dbReference type="ARBA" id="ARBA00040976"/>
    </source>
</evidence>
<dbReference type="InterPro" id="IPR011583">
    <property type="entry name" value="Chitinase_II/V-like_cat"/>
</dbReference>
<dbReference type="Pfam" id="PF00704">
    <property type="entry name" value="Glyco_hydro_18"/>
    <property type="match status" value="1"/>
</dbReference>
<keyword evidence="9" id="KW-0812">Transmembrane</keyword>
<evidence type="ECO:0000256" key="8">
    <source>
        <dbReference type="SAM" id="MobiDB-lite"/>
    </source>
</evidence>
<dbReference type="InterPro" id="IPR017853">
    <property type="entry name" value="GH"/>
</dbReference>
<dbReference type="InterPro" id="IPR029070">
    <property type="entry name" value="Chitinase_insertion_sf"/>
</dbReference>
<dbReference type="PANTHER" id="PTHR46066:SF2">
    <property type="entry name" value="CHITINASE DOMAIN-CONTAINING PROTEIN 1"/>
    <property type="match status" value="1"/>
</dbReference>
<dbReference type="PANTHER" id="PTHR46066">
    <property type="entry name" value="CHITINASE DOMAIN-CONTAINING PROTEIN 1 FAMILY MEMBER"/>
    <property type="match status" value="1"/>
</dbReference>
<comment type="caution">
    <text evidence="11">The sequence shown here is derived from an EMBL/GenBank/DDBJ whole genome shotgun (WGS) entry which is preliminary data.</text>
</comment>